<accession>A0ABR2UAG8</accession>
<dbReference type="PANTHER" id="PTHR31458:SF2">
    <property type="entry name" value="POLYGALACTURONASE 1 BETA-LIKE PROTEIN 2"/>
    <property type="match status" value="1"/>
</dbReference>
<keyword evidence="3" id="KW-0964">Secreted</keyword>
<evidence type="ECO:0000259" key="7">
    <source>
        <dbReference type="PROSITE" id="PS51277"/>
    </source>
</evidence>
<dbReference type="EMBL" id="JBBPBN010000001">
    <property type="protein sequence ID" value="KAK9046444.1"/>
    <property type="molecule type" value="Genomic_DNA"/>
</dbReference>
<comment type="caution">
    <text evidence="8">The sequence shown here is derived from an EMBL/GenBank/DDBJ whole genome shotgun (WGS) entry which is preliminary data.</text>
</comment>
<protein>
    <recommendedName>
        <fullName evidence="7">BURP domain-containing protein</fullName>
    </recommendedName>
</protein>
<evidence type="ECO:0000256" key="5">
    <source>
        <dbReference type="ARBA" id="ARBA00022729"/>
    </source>
</evidence>
<name>A0ABR2UAG8_9ROSI</name>
<gene>
    <name evidence="8" type="ORF">V6N11_052331</name>
</gene>
<evidence type="ECO:0000256" key="4">
    <source>
        <dbReference type="ARBA" id="ARBA00022523"/>
    </source>
</evidence>
<keyword evidence="9" id="KW-1185">Reference proteome</keyword>
<evidence type="ECO:0000256" key="1">
    <source>
        <dbReference type="ARBA" id="ARBA00004191"/>
    </source>
</evidence>
<dbReference type="PROSITE" id="PS51277">
    <property type="entry name" value="BURP"/>
    <property type="match status" value="1"/>
</dbReference>
<keyword evidence="4" id="KW-0052">Apoplast</keyword>
<evidence type="ECO:0000256" key="6">
    <source>
        <dbReference type="ARBA" id="ARBA00023180"/>
    </source>
</evidence>
<evidence type="ECO:0000256" key="3">
    <source>
        <dbReference type="ARBA" id="ARBA00022512"/>
    </source>
</evidence>
<evidence type="ECO:0000256" key="2">
    <source>
        <dbReference type="ARBA" id="ARBA00004271"/>
    </source>
</evidence>
<evidence type="ECO:0000313" key="8">
    <source>
        <dbReference type="EMBL" id="KAK9046444.1"/>
    </source>
</evidence>
<dbReference type="PANTHER" id="PTHR31458">
    <property type="entry name" value="POLYGALACTURONASE 1 BETA-LIKE PROTEIN 2"/>
    <property type="match status" value="1"/>
</dbReference>
<keyword evidence="6" id="KW-0325">Glycoprotein</keyword>
<feature type="domain" description="BURP" evidence="7">
    <location>
        <begin position="1"/>
        <end position="75"/>
    </location>
</feature>
<dbReference type="Proteomes" id="UP001396334">
    <property type="component" value="Unassembled WGS sequence"/>
</dbReference>
<dbReference type="InterPro" id="IPR051897">
    <property type="entry name" value="PG-associated_BURP"/>
</dbReference>
<proteinExistence type="predicted"/>
<sequence length="75" mass="8111">MLDSLKECEGVPSPGETKRCVGSVEDMLDFATSVLGRNVDARMTESVNGSKNNINIEVVRKINGGKVKELVGQFL</sequence>
<evidence type="ECO:0000313" key="9">
    <source>
        <dbReference type="Proteomes" id="UP001396334"/>
    </source>
</evidence>
<keyword evidence="5" id="KW-0732">Signal</keyword>
<dbReference type="Pfam" id="PF03181">
    <property type="entry name" value="BURP"/>
    <property type="match status" value="1"/>
</dbReference>
<keyword evidence="3" id="KW-0134">Cell wall</keyword>
<organism evidence="8 9">
    <name type="scientific">Hibiscus sabdariffa</name>
    <name type="common">roselle</name>
    <dbReference type="NCBI Taxonomy" id="183260"/>
    <lineage>
        <taxon>Eukaryota</taxon>
        <taxon>Viridiplantae</taxon>
        <taxon>Streptophyta</taxon>
        <taxon>Embryophyta</taxon>
        <taxon>Tracheophyta</taxon>
        <taxon>Spermatophyta</taxon>
        <taxon>Magnoliopsida</taxon>
        <taxon>eudicotyledons</taxon>
        <taxon>Gunneridae</taxon>
        <taxon>Pentapetalae</taxon>
        <taxon>rosids</taxon>
        <taxon>malvids</taxon>
        <taxon>Malvales</taxon>
        <taxon>Malvaceae</taxon>
        <taxon>Malvoideae</taxon>
        <taxon>Hibiscus</taxon>
    </lineage>
</organism>
<reference evidence="8 9" key="1">
    <citation type="journal article" date="2024" name="G3 (Bethesda)">
        <title>Genome assembly of Hibiscus sabdariffa L. provides insights into metabolisms of medicinal natural products.</title>
        <authorList>
            <person name="Kim T."/>
        </authorList>
    </citation>
    <scope>NUCLEOTIDE SEQUENCE [LARGE SCALE GENOMIC DNA]</scope>
    <source>
        <strain evidence="8">TK-2024</strain>
        <tissue evidence="8">Old leaves</tissue>
    </source>
</reference>
<comment type="subcellular location">
    <subcellularLocation>
        <location evidence="1">Secreted</location>
        <location evidence="1">Cell wall</location>
    </subcellularLocation>
    <subcellularLocation>
        <location evidence="2">Secreted</location>
        <location evidence="2">Extracellular space</location>
        <location evidence="2">Apoplast</location>
    </subcellularLocation>
</comment>
<dbReference type="InterPro" id="IPR004873">
    <property type="entry name" value="BURP_dom"/>
</dbReference>